<dbReference type="Proteomes" id="UP001230328">
    <property type="component" value="Unassembled WGS sequence"/>
</dbReference>
<evidence type="ECO:0000313" key="4">
    <source>
        <dbReference type="EMBL" id="MDQ1024300.1"/>
    </source>
</evidence>
<evidence type="ECO:0000256" key="2">
    <source>
        <dbReference type="PROSITE-ProRule" id="PRU01213"/>
    </source>
</evidence>
<dbReference type="Pfam" id="PF03459">
    <property type="entry name" value="TOBE"/>
    <property type="match status" value="1"/>
</dbReference>
<evidence type="ECO:0000313" key="5">
    <source>
        <dbReference type="Proteomes" id="UP001230328"/>
    </source>
</evidence>
<name>A0ABU0SL61_9ACTN</name>
<dbReference type="Pfam" id="PF00376">
    <property type="entry name" value="MerR"/>
    <property type="match status" value="1"/>
</dbReference>
<comment type="caution">
    <text evidence="4">The sequence shown here is derived from an EMBL/GenBank/DDBJ whole genome shotgun (WGS) entry which is preliminary data.</text>
</comment>
<reference evidence="4 5" key="1">
    <citation type="submission" date="2023-07" db="EMBL/GenBank/DDBJ databases">
        <title>Comparative genomics of wheat-associated soil bacteria to identify genetic determinants of phenazine resistance.</title>
        <authorList>
            <person name="Mouncey N."/>
        </authorList>
    </citation>
    <scope>NUCLEOTIDE SEQUENCE [LARGE SCALE GENOMIC DNA]</scope>
    <source>
        <strain evidence="4 5">V2I4</strain>
    </source>
</reference>
<dbReference type="InterPro" id="IPR008995">
    <property type="entry name" value="Mo/tungstate-bd_C_term_dom"/>
</dbReference>
<dbReference type="NCBIfam" id="TIGR01764">
    <property type="entry name" value="excise"/>
    <property type="match status" value="1"/>
</dbReference>
<sequence>MRQWAFALHMRQYHRRMHTYRIGDAAALLGVSADTVRRLVDGGRLAAERDGTGRRIIPGPVLAACARQLHRTDRENAGSSARNRLSGIVTDVILGDVSAQVEIQAGPFRVVSLVSRESAEELKLEPGVPAVAVIKSTNVVVERP</sequence>
<keyword evidence="1 2" id="KW-0500">Molybdenum</keyword>
<keyword evidence="5" id="KW-1185">Reference proteome</keyword>
<dbReference type="SUPFAM" id="SSF50331">
    <property type="entry name" value="MOP-like"/>
    <property type="match status" value="1"/>
</dbReference>
<evidence type="ECO:0000256" key="1">
    <source>
        <dbReference type="ARBA" id="ARBA00022505"/>
    </source>
</evidence>
<dbReference type="EMBL" id="JAUSZI010000002">
    <property type="protein sequence ID" value="MDQ1024300.1"/>
    <property type="molecule type" value="Genomic_DNA"/>
</dbReference>
<gene>
    <name evidence="4" type="ORF">QF035_001882</name>
</gene>
<dbReference type="Gene3D" id="1.10.1660.10">
    <property type="match status" value="1"/>
</dbReference>
<feature type="domain" description="Mop" evidence="3">
    <location>
        <begin position="78"/>
        <end position="143"/>
    </location>
</feature>
<dbReference type="InterPro" id="IPR010093">
    <property type="entry name" value="SinI_DNA-bd"/>
</dbReference>
<proteinExistence type="predicted"/>
<organism evidence="4 5">
    <name type="scientific">Streptomyces umbrinus</name>
    <dbReference type="NCBI Taxonomy" id="67370"/>
    <lineage>
        <taxon>Bacteria</taxon>
        <taxon>Bacillati</taxon>
        <taxon>Actinomycetota</taxon>
        <taxon>Actinomycetes</taxon>
        <taxon>Kitasatosporales</taxon>
        <taxon>Streptomycetaceae</taxon>
        <taxon>Streptomyces</taxon>
        <taxon>Streptomyces phaeochromogenes group</taxon>
    </lineage>
</organism>
<dbReference type="InterPro" id="IPR004606">
    <property type="entry name" value="Mop_domain"/>
</dbReference>
<dbReference type="PROSITE" id="PS51866">
    <property type="entry name" value="MOP"/>
    <property type="match status" value="1"/>
</dbReference>
<protein>
    <submittedName>
        <fullName evidence="4">Molybdopterin-binding protein</fullName>
    </submittedName>
</protein>
<evidence type="ECO:0000259" key="3">
    <source>
        <dbReference type="PROSITE" id="PS51866"/>
    </source>
</evidence>
<dbReference type="InterPro" id="IPR000551">
    <property type="entry name" value="MerR-type_HTH_dom"/>
</dbReference>
<dbReference type="Gene3D" id="2.40.50.100">
    <property type="match status" value="1"/>
</dbReference>
<accession>A0ABU0SL61</accession>
<dbReference type="InterPro" id="IPR005116">
    <property type="entry name" value="Transp-assoc_OB_typ1"/>
</dbReference>